<feature type="transmembrane region" description="Helical" evidence="1">
    <location>
        <begin position="631"/>
        <end position="656"/>
    </location>
</feature>
<feature type="transmembrane region" description="Helical" evidence="1">
    <location>
        <begin position="590"/>
        <end position="611"/>
    </location>
</feature>
<sequence>MERWYKNRNVRNEINQNSNVWLLSQRIKLFHQSVFKQQAVIFASHLLLQSIFLILLVLGIVFGSQYSYNVVHKLEFTSYQYYWFIFIIASLIIFVYYNIFIYKRNKEFYFRLKNIYHIDSYSLEKIKTLIKIDKHLNIFPILSFAYRYFYILRKIRPQDQYTDILKNIYSINQFINTKITVKDAKKGLFKRKKSTYQVDEVWFLSKNMNLFKKHLFKQQFFISLAKFIYFAIFVSLLIVAIINAKYYYEYVALNDVKKFNPANYSGWYMYLVSAILVGLFYLFWTFTTTTQLNYRLTNYLTTDIYDKKQYYKLLKLNNVISYFVLIDFIYRWFFILKYTRPIYKYINSLKDIQTINHFLNLTSDSKFSQWLKINFSFSIIDLTMSSALLGLYLIITALTKFTGLSKLGLSFEYVFYIIFAIFFPFFKAILLGLLADFAGLLFTGSIWSWFWMYAIVPICVVLIAKFFLWMYKTNTIKASTTTVVLFIIIFLALASVTIYAAYLHNTDPSAGFLKDVFGTDKKNGGIQGFRITRTFGVSVLSDATLFVILSLSGILLIIITVLAIMLVVQGFRLTSKELERNKQLLFIKKLLVSLGLVVTVIVIMRWIYGPYVYIQYLNYFNGRGYLTSEKYIYFMMPIVFRSLISIPVYTALLIMISSPLTFFKEKILIQRAKLSY</sequence>
<feature type="transmembrane region" description="Helical" evidence="1">
    <location>
        <begin position="227"/>
        <end position="247"/>
    </location>
</feature>
<feature type="transmembrane region" description="Helical" evidence="1">
    <location>
        <begin position="446"/>
        <end position="471"/>
    </location>
</feature>
<feature type="transmembrane region" description="Helical" evidence="1">
    <location>
        <begin position="267"/>
        <end position="286"/>
    </location>
</feature>
<dbReference type="Proteomes" id="UP000190389">
    <property type="component" value="Unassembled WGS sequence"/>
</dbReference>
<feature type="transmembrane region" description="Helical" evidence="1">
    <location>
        <begin position="375"/>
        <end position="401"/>
    </location>
</feature>
<feature type="transmembrane region" description="Helical" evidence="1">
    <location>
        <begin position="39"/>
        <end position="61"/>
    </location>
</feature>
<evidence type="ECO:0000313" key="3">
    <source>
        <dbReference type="Proteomes" id="UP000190389"/>
    </source>
</evidence>
<feature type="transmembrane region" description="Helical" evidence="1">
    <location>
        <begin position="413"/>
        <end position="434"/>
    </location>
</feature>
<keyword evidence="1" id="KW-0812">Transmembrane</keyword>
<accession>A0A1T4KL81</accession>
<keyword evidence="1" id="KW-1133">Transmembrane helix</keyword>
<dbReference type="AlphaFoldDB" id="A0A1T4KL81"/>
<gene>
    <name evidence="2" type="ORF">SAMN02745154_00095</name>
</gene>
<evidence type="ECO:0000313" key="2">
    <source>
        <dbReference type="EMBL" id="SJZ43154.1"/>
    </source>
</evidence>
<dbReference type="OrthoDB" id="397703at2"/>
<dbReference type="Gene3D" id="1.10.1760.20">
    <property type="match status" value="1"/>
</dbReference>
<feature type="transmembrane region" description="Helical" evidence="1">
    <location>
        <begin position="81"/>
        <end position="102"/>
    </location>
</feature>
<dbReference type="RefSeq" id="WP_078746847.1">
    <property type="nucleotide sequence ID" value="NZ_CP137850.1"/>
</dbReference>
<keyword evidence="3" id="KW-1185">Reference proteome</keyword>
<protein>
    <submittedName>
        <fullName evidence="2">Uncharacterized protein</fullName>
    </submittedName>
</protein>
<dbReference type="STRING" id="171291.SAMN02745154_00095"/>
<feature type="transmembrane region" description="Helical" evidence="1">
    <location>
        <begin position="545"/>
        <end position="569"/>
    </location>
</feature>
<proteinExistence type="predicted"/>
<feature type="transmembrane region" description="Helical" evidence="1">
    <location>
        <begin position="316"/>
        <end position="335"/>
    </location>
</feature>
<dbReference type="EMBL" id="FUXF01000003">
    <property type="protein sequence ID" value="SJZ43154.1"/>
    <property type="molecule type" value="Genomic_DNA"/>
</dbReference>
<evidence type="ECO:0000256" key="1">
    <source>
        <dbReference type="SAM" id="Phobius"/>
    </source>
</evidence>
<keyword evidence="1" id="KW-0472">Membrane</keyword>
<reference evidence="3" key="1">
    <citation type="submission" date="2017-02" db="EMBL/GenBank/DDBJ databases">
        <authorList>
            <person name="Varghese N."/>
            <person name="Submissions S."/>
        </authorList>
    </citation>
    <scope>NUCLEOTIDE SEQUENCE [LARGE SCALE GENOMIC DNA]</scope>
    <source>
        <strain evidence="3">ATCC 27862</strain>
    </source>
</reference>
<feature type="transmembrane region" description="Helical" evidence="1">
    <location>
        <begin position="483"/>
        <end position="502"/>
    </location>
</feature>
<name>A0A1T4KL81_9BACT</name>
<organism evidence="2 3">
    <name type="scientific">Mycoplasmopsis verecunda</name>
    <dbReference type="NCBI Taxonomy" id="171291"/>
    <lineage>
        <taxon>Bacteria</taxon>
        <taxon>Bacillati</taxon>
        <taxon>Mycoplasmatota</taxon>
        <taxon>Mycoplasmoidales</taxon>
        <taxon>Metamycoplasmataceae</taxon>
        <taxon>Mycoplasmopsis</taxon>
    </lineage>
</organism>